<proteinExistence type="predicted"/>
<feature type="compositionally biased region" description="Polar residues" evidence="6">
    <location>
        <begin position="789"/>
        <end position="808"/>
    </location>
</feature>
<dbReference type="AlphaFoldDB" id="A0A8K0QVS2"/>
<evidence type="ECO:0000313" key="9">
    <source>
        <dbReference type="Proteomes" id="UP000813461"/>
    </source>
</evidence>
<evidence type="ECO:0000256" key="1">
    <source>
        <dbReference type="ARBA" id="ARBA00004123"/>
    </source>
</evidence>
<protein>
    <recommendedName>
        <fullName evidence="7">Zn(2)-C6 fungal-type domain-containing protein</fullName>
    </recommendedName>
</protein>
<sequence>MLHGAIHTPVTDNFDPRTLITIEQHGKLACNLCRTRKVKCDRTLPACAACIRTLNECKYPQETKKPGPKLGSTNAPRKRKRESRDELWDVGRASKGHADPRTNLVCLDEGSTVPGTGGIEANPSLVSTDPALQRAENIQSLSFIIHPSYETCDPHEQRERSPPPAAEESCLAVTCEALGVAPTLIKALVDIFFTTYTSCGLFRPSLFWNQVNAARKVSQSSALLAVMAAFAVRQWDIHGPEDLKDEFSQARTSNNSWIDTAMKMADQALSDCGDDTPPLLLIQAFVLISHWLLLHGVRGRAWRYLGSCVRIAYEANLHLIDCDTSTDSLRVIDIARWCDDEEKRRVWWAIWEMDVFASVVRRCPTAINWAQNETFLPAEDNRWNQECPQSSCVLEHGAIARCKTLNATGNQSPRAWFIVINSIMREAQVITSPIGVRSINCSNGPVQRGAQVELPAPRELHSEKAEDARKRLEILLNAARYFAMALPSCLKYGDQYLSFQIGPSTGNTGGTATVREHHSAIYSIHLMMQLCGMMIHKYQTFKSDLQWGSSQQDISQIRSTSGKDASPYFAAADAILKITHKCHDMHYRYVNPLLANTVWLAAAIQLLRGELAATNSTENELVKSNFAVLSLTYDQFVAFWKPSEAPKQNLATLERYLSRFHSKMAGAFIERSATLNQRHITQQQASVTVETAQPDASSDMRPPATAQSVSVHKKAPEILEQVQLGRRSDETSPPLRSPDLEKNQNHASRPAPQPAIESHAHARENDPRRRSETDLDDIRFLPTPEDLYQSLNGDSVRHSSPSGRESQNLNMSIRGLDLFDASFLDAFHFEGDMGLDMDTNPDAFFIHLDDLVYGGSYLPH</sequence>
<dbReference type="SUPFAM" id="SSF57701">
    <property type="entry name" value="Zn2/Cys6 DNA-binding domain"/>
    <property type="match status" value="1"/>
</dbReference>
<evidence type="ECO:0000313" key="8">
    <source>
        <dbReference type="EMBL" id="KAH7072511.1"/>
    </source>
</evidence>
<dbReference type="EMBL" id="JAGMVJ010000023">
    <property type="protein sequence ID" value="KAH7072511.1"/>
    <property type="molecule type" value="Genomic_DNA"/>
</dbReference>
<organism evidence="8 9">
    <name type="scientific">Paraphoma chrysanthemicola</name>
    <dbReference type="NCBI Taxonomy" id="798071"/>
    <lineage>
        <taxon>Eukaryota</taxon>
        <taxon>Fungi</taxon>
        <taxon>Dikarya</taxon>
        <taxon>Ascomycota</taxon>
        <taxon>Pezizomycotina</taxon>
        <taxon>Dothideomycetes</taxon>
        <taxon>Pleosporomycetidae</taxon>
        <taxon>Pleosporales</taxon>
        <taxon>Pleosporineae</taxon>
        <taxon>Phaeosphaeriaceae</taxon>
        <taxon>Paraphoma</taxon>
    </lineage>
</organism>
<dbReference type="OrthoDB" id="3800580at2759"/>
<feature type="compositionally biased region" description="Basic and acidic residues" evidence="6">
    <location>
        <begin position="758"/>
        <end position="779"/>
    </location>
</feature>
<dbReference type="PROSITE" id="PS50048">
    <property type="entry name" value="ZN2_CY6_FUNGAL_2"/>
    <property type="match status" value="1"/>
</dbReference>
<feature type="region of interest" description="Disordered" evidence="6">
    <location>
        <begin position="680"/>
        <end position="808"/>
    </location>
</feature>
<dbReference type="InterPro" id="IPR001138">
    <property type="entry name" value="Zn2Cys6_DnaBD"/>
</dbReference>
<dbReference type="GO" id="GO:0000981">
    <property type="term" value="F:DNA-binding transcription factor activity, RNA polymerase II-specific"/>
    <property type="evidence" value="ECO:0007669"/>
    <property type="project" value="InterPro"/>
</dbReference>
<evidence type="ECO:0000259" key="7">
    <source>
        <dbReference type="PROSITE" id="PS50048"/>
    </source>
</evidence>
<name>A0A8K0QVS2_9PLEO</name>
<dbReference type="SMART" id="SM00906">
    <property type="entry name" value="Fungal_trans"/>
    <property type="match status" value="1"/>
</dbReference>
<dbReference type="Pfam" id="PF00172">
    <property type="entry name" value="Zn_clus"/>
    <property type="match status" value="1"/>
</dbReference>
<reference evidence="8" key="1">
    <citation type="journal article" date="2021" name="Nat. Commun.">
        <title>Genetic determinants of endophytism in the Arabidopsis root mycobiome.</title>
        <authorList>
            <person name="Mesny F."/>
            <person name="Miyauchi S."/>
            <person name="Thiergart T."/>
            <person name="Pickel B."/>
            <person name="Atanasova L."/>
            <person name="Karlsson M."/>
            <person name="Huettel B."/>
            <person name="Barry K.W."/>
            <person name="Haridas S."/>
            <person name="Chen C."/>
            <person name="Bauer D."/>
            <person name="Andreopoulos W."/>
            <person name="Pangilinan J."/>
            <person name="LaButti K."/>
            <person name="Riley R."/>
            <person name="Lipzen A."/>
            <person name="Clum A."/>
            <person name="Drula E."/>
            <person name="Henrissat B."/>
            <person name="Kohler A."/>
            <person name="Grigoriev I.V."/>
            <person name="Martin F.M."/>
            <person name="Hacquard S."/>
        </authorList>
    </citation>
    <scope>NUCLEOTIDE SEQUENCE</scope>
    <source>
        <strain evidence="8">MPI-SDFR-AT-0120</strain>
    </source>
</reference>
<dbReference type="PANTHER" id="PTHR47338">
    <property type="entry name" value="ZN(II)2CYS6 TRANSCRIPTION FACTOR (EUROFUNG)-RELATED"/>
    <property type="match status" value="1"/>
</dbReference>
<evidence type="ECO:0000256" key="2">
    <source>
        <dbReference type="ARBA" id="ARBA00022723"/>
    </source>
</evidence>
<dbReference type="PROSITE" id="PS00463">
    <property type="entry name" value="ZN2_CY6_FUNGAL_1"/>
    <property type="match status" value="1"/>
</dbReference>
<gene>
    <name evidence="8" type="ORF">FB567DRAFT_612002</name>
</gene>
<comment type="subcellular location">
    <subcellularLocation>
        <location evidence="1">Nucleus</location>
    </subcellularLocation>
</comment>
<evidence type="ECO:0000256" key="5">
    <source>
        <dbReference type="ARBA" id="ARBA00023242"/>
    </source>
</evidence>
<dbReference type="InterPro" id="IPR007219">
    <property type="entry name" value="XnlR_reg_dom"/>
</dbReference>
<accession>A0A8K0QVS2</accession>
<dbReference type="SMART" id="SM00066">
    <property type="entry name" value="GAL4"/>
    <property type="match status" value="1"/>
</dbReference>
<feature type="region of interest" description="Disordered" evidence="6">
    <location>
        <begin position="61"/>
        <end position="88"/>
    </location>
</feature>
<dbReference type="Gene3D" id="4.10.240.10">
    <property type="entry name" value="Zn(2)-C6 fungal-type DNA-binding domain"/>
    <property type="match status" value="1"/>
</dbReference>
<dbReference type="GO" id="GO:0008270">
    <property type="term" value="F:zinc ion binding"/>
    <property type="evidence" value="ECO:0007669"/>
    <property type="project" value="InterPro"/>
</dbReference>
<feature type="domain" description="Zn(2)-C6 fungal-type" evidence="7">
    <location>
        <begin position="29"/>
        <end position="59"/>
    </location>
</feature>
<dbReference type="InterPro" id="IPR036864">
    <property type="entry name" value="Zn2-C6_fun-type_DNA-bd_sf"/>
</dbReference>
<dbReference type="GO" id="GO:0006351">
    <property type="term" value="P:DNA-templated transcription"/>
    <property type="evidence" value="ECO:0007669"/>
    <property type="project" value="InterPro"/>
</dbReference>
<keyword evidence="3" id="KW-0805">Transcription regulation</keyword>
<evidence type="ECO:0000256" key="3">
    <source>
        <dbReference type="ARBA" id="ARBA00023015"/>
    </source>
</evidence>
<dbReference type="CDD" id="cd00067">
    <property type="entry name" value="GAL4"/>
    <property type="match status" value="1"/>
</dbReference>
<dbReference type="Proteomes" id="UP000813461">
    <property type="component" value="Unassembled WGS sequence"/>
</dbReference>
<keyword evidence="2" id="KW-0479">Metal-binding</keyword>
<comment type="caution">
    <text evidence="8">The sequence shown here is derived from an EMBL/GenBank/DDBJ whole genome shotgun (WGS) entry which is preliminary data.</text>
</comment>
<dbReference type="GO" id="GO:0005634">
    <property type="term" value="C:nucleus"/>
    <property type="evidence" value="ECO:0007669"/>
    <property type="project" value="UniProtKB-SubCell"/>
</dbReference>
<dbReference type="GO" id="GO:0003677">
    <property type="term" value="F:DNA binding"/>
    <property type="evidence" value="ECO:0007669"/>
    <property type="project" value="InterPro"/>
</dbReference>
<keyword evidence="9" id="KW-1185">Reference proteome</keyword>
<dbReference type="CDD" id="cd12148">
    <property type="entry name" value="fungal_TF_MHR"/>
    <property type="match status" value="1"/>
</dbReference>
<dbReference type="InterPro" id="IPR050815">
    <property type="entry name" value="TF_fung"/>
</dbReference>
<keyword evidence="4" id="KW-0804">Transcription</keyword>
<evidence type="ECO:0000256" key="6">
    <source>
        <dbReference type="SAM" id="MobiDB-lite"/>
    </source>
</evidence>
<dbReference type="Pfam" id="PF04082">
    <property type="entry name" value="Fungal_trans"/>
    <property type="match status" value="1"/>
</dbReference>
<feature type="compositionally biased region" description="Polar residues" evidence="6">
    <location>
        <begin position="680"/>
        <end position="696"/>
    </location>
</feature>
<dbReference type="PANTHER" id="PTHR47338:SF10">
    <property type="entry name" value="TRANSCRIPTION FACTOR DOMAIN-CONTAINING PROTEIN-RELATED"/>
    <property type="match status" value="1"/>
</dbReference>
<keyword evidence="5" id="KW-0539">Nucleus</keyword>
<evidence type="ECO:0000256" key="4">
    <source>
        <dbReference type="ARBA" id="ARBA00023163"/>
    </source>
</evidence>